<dbReference type="SMART" id="SM00020">
    <property type="entry name" value="Tryp_SPc"/>
    <property type="match status" value="1"/>
</dbReference>
<reference evidence="2" key="1">
    <citation type="submission" date="2019-04" db="EMBL/GenBank/DDBJ databases">
        <authorList>
            <person name="Brambilla D."/>
        </authorList>
    </citation>
    <scope>NUCLEOTIDE SEQUENCE</scope>
    <source>
        <strain evidence="2">BAL1</strain>
    </source>
</reference>
<dbReference type="InterPro" id="IPR001314">
    <property type="entry name" value="Peptidase_S1A"/>
</dbReference>
<protein>
    <submittedName>
        <fullName evidence="2">Peptidase S1 and S6, chymotrypsin/Hap</fullName>
    </submittedName>
</protein>
<dbReference type="InterPro" id="IPR001254">
    <property type="entry name" value="Trypsin_dom"/>
</dbReference>
<gene>
    <name evidence="2" type="ORF">BAL341_3325</name>
</gene>
<dbReference type="AlphaFoldDB" id="A0A486XXG9"/>
<feature type="domain" description="Peptidase S1" evidence="1">
    <location>
        <begin position="28"/>
        <end position="252"/>
    </location>
</feature>
<dbReference type="GO" id="GO:0006508">
    <property type="term" value="P:proteolysis"/>
    <property type="evidence" value="ECO:0007669"/>
    <property type="project" value="InterPro"/>
</dbReference>
<dbReference type="PANTHER" id="PTHR24260:SF132">
    <property type="entry name" value="PEPTIDASE S1 DOMAIN-CONTAINING PROTEIN"/>
    <property type="match status" value="1"/>
</dbReference>
<proteinExistence type="predicted"/>
<dbReference type="InterPro" id="IPR009003">
    <property type="entry name" value="Peptidase_S1_PA"/>
</dbReference>
<dbReference type="PANTHER" id="PTHR24260">
    <property type="match status" value="1"/>
</dbReference>
<dbReference type="InterPro" id="IPR043504">
    <property type="entry name" value="Peptidase_S1_PA_chymotrypsin"/>
</dbReference>
<dbReference type="PROSITE" id="PS50240">
    <property type="entry name" value="TRYPSIN_DOM"/>
    <property type="match status" value="1"/>
</dbReference>
<name>A0A486XXG9_9GAMM</name>
<dbReference type="EMBL" id="CAAJGR010000026">
    <property type="protein sequence ID" value="VHO06298.1"/>
    <property type="molecule type" value="Genomic_DNA"/>
</dbReference>
<dbReference type="Pfam" id="PF00089">
    <property type="entry name" value="Trypsin"/>
    <property type="match status" value="1"/>
</dbReference>
<dbReference type="InterPro" id="IPR051333">
    <property type="entry name" value="CLIP_Serine_Protease"/>
</dbReference>
<dbReference type="PRINTS" id="PR00722">
    <property type="entry name" value="CHYMOTRYPSIN"/>
</dbReference>
<dbReference type="Gene3D" id="2.40.10.10">
    <property type="entry name" value="Trypsin-like serine proteases"/>
    <property type="match status" value="1"/>
</dbReference>
<organism evidence="2">
    <name type="scientific">Rheinheimera sp. BAL341</name>
    <dbReference type="NCBI Taxonomy" id="1708203"/>
    <lineage>
        <taxon>Bacteria</taxon>
        <taxon>Pseudomonadati</taxon>
        <taxon>Pseudomonadota</taxon>
        <taxon>Gammaproteobacteria</taxon>
        <taxon>Chromatiales</taxon>
        <taxon>Chromatiaceae</taxon>
        <taxon>Rheinheimera</taxon>
    </lineage>
</organism>
<dbReference type="GO" id="GO:0004252">
    <property type="term" value="F:serine-type endopeptidase activity"/>
    <property type="evidence" value="ECO:0007669"/>
    <property type="project" value="InterPro"/>
</dbReference>
<sequence>MRNHADLKLLSIGLLITAIMLTAPVSAIVIRHDQPSEQYLASKAEFPPLATFYTIGVHGTLIAPDWVLTAAHTVFCLNPGQTIAVGDELVDVKARYSYPSYQLGEQNDLALIQLAKPVLNVEPAKLYRQQDERDQVLWFIGSGGTGTGLTGETIGYKENNGVLRKAQNKVTAVTQSDLRFVFEQGPHGLELEGVSGNGDSGGPAYLKQDDGYYLLGVSSRVDSWFKDVGEYGVKELYTRVSSHANWIEQVMAADDAERANLSSSDGFLQDGMTAENLPGICASISLKTQP</sequence>
<evidence type="ECO:0000259" key="1">
    <source>
        <dbReference type="PROSITE" id="PS50240"/>
    </source>
</evidence>
<accession>A0A486XXG9</accession>
<dbReference type="SUPFAM" id="SSF50494">
    <property type="entry name" value="Trypsin-like serine proteases"/>
    <property type="match status" value="1"/>
</dbReference>
<evidence type="ECO:0000313" key="2">
    <source>
        <dbReference type="EMBL" id="VHO06298.1"/>
    </source>
</evidence>